<comment type="caution">
    <text evidence="4">The sequence shown here is derived from an EMBL/GenBank/DDBJ whole genome shotgun (WGS) entry which is preliminary data.</text>
</comment>
<dbReference type="SMART" id="SM00577">
    <property type="entry name" value="CPDc"/>
    <property type="match status" value="1"/>
</dbReference>
<evidence type="ECO:0000259" key="3">
    <source>
        <dbReference type="PROSITE" id="PS50969"/>
    </source>
</evidence>
<evidence type="ECO:0000256" key="1">
    <source>
        <dbReference type="SAM" id="MobiDB-lite"/>
    </source>
</evidence>
<dbReference type="PANTHER" id="PTHR12210">
    <property type="entry name" value="DULLARD PROTEIN PHOSPHATASE"/>
    <property type="match status" value="1"/>
</dbReference>
<feature type="region of interest" description="Disordered" evidence="1">
    <location>
        <begin position="158"/>
        <end position="186"/>
    </location>
</feature>
<reference evidence="4 5" key="1">
    <citation type="journal article" date="2017" name="Int. J. Parasitol.">
        <title>The genome of the protozoan parasite Cystoisospora suis and a reverse vaccinology approach to identify vaccine candidates.</title>
        <authorList>
            <person name="Palmieri N."/>
            <person name="Shrestha A."/>
            <person name="Ruttkowski B."/>
            <person name="Beck T."/>
            <person name="Vogl C."/>
            <person name="Tomley F."/>
            <person name="Blake D.P."/>
            <person name="Joachim A."/>
        </authorList>
    </citation>
    <scope>NUCLEOTIDE SEQUENCE [LARGE SCALE GENOMIC DNA]</scope>
    <source>
        <strain evidence="4 5">Wien I</strain>
    </source>
</reference>
<dbReference type="InterPro" id="IPR023214">
    <property type="entry name" value="HAD_sf"/>
</dbReference>
<dbReference type="AlphaFoldDB" id="A0A2C6LEI9"/>
<feature type="signal peptide" evidence="2">
    <location>
        <begin position="1"/>
        <end position="22"/>
    </location>
</feature>
<dbReference type="Gene3D" id="3.40.50.1000">
    <property type="entry name" value="HAD superfamily/HAD-like"/>
    <property type="match status" value="1"/>
</dbReference>
<dbReference type="VEuPathDB" id="ToxoDB:CSUI_000986"/>
<proteinExistence type="predicted"/>
<protein>
    <submittedName>
        <fullName evidence="4">Dullard family phosphatase domain-containing protein</fullName>
    </submittedName>
</protein>
<feature type="domain" description="FCP1 homology" evidence="3">
    <location>
        <begin position="188"/>
        <end position="347"/>
    </location>
</feature>
<dbReference type="OrthoDB" id="277011at2759"/>
<dbReference type="InterPro" id="IPR004274">
    <property type="entry name" value="FCP1_dom"/>
</dbReference>
<sequence length="488" mass="52572">MRMTKAALCFFGFLSLFSSRLGSSSCCSSVSAFSQFSLPVSLFAPPLMLLPLSSCLLLSSSEGSSALQAPHVLVGFVLLAVFLIRFPVHRVVAKTLSSLLHPPARHYIRAHLAVPEGGVAGHGSGRNIQLHPRKLGCSQVRRSLVSFLGGSFRRGDGEAEHAERHSHKKGSLLRTGAGTRRGDSRRRRQQLPLTLVVDLDETLVLATRSRLSADQVTVDVSIQGKLSTFHVAQRPFADVFLAELFPLFQIVIFTAGRHEYANAILDTFQLHPYVDRCLTREDCHLVGPNLYAKDLGKVCSDLSKTVLIDDSPVAALYFPDNYIPIEGWCGNRADTALVDLLPLLLALCSVRDVRAVLQLRRRSSPPLQRCTASSPSADLSTDSVGSLTYHPALVCSSLPFSPPLQQPPALSAAVLAACRATMRAGLSGVCNPLHQVQVSIHQRVRCLAQGVCRGGANANRGKCGEICAGQGDTEENGETGENRAEPAS</sequence>
<feature type="chain" id="PRO_5012745003" evidence="2">
    <location>
        <begin position="23"/>
        <end position="488"/>
    </location>
</feature>
<feature type="region of interest" description="Disordered" evidence="1">
    <location>
        <begin position="469"/>
        <end position="488"/>
    </location>
</feature>
<dbReference type="GO" id="GO:0016791">
    <property type="term" value="F:phosphatase activity"/>
    <property type="evidence" value="ECO:0007669"/>
    <property type="project" value="InterPro"/>
</dbReference>
<dbReference type="RefSeq" id="XP_067926835.1">
    <property type="nucleotide sequence ID" value="XM_068061192.1"/>
</dbReference>
<dbReference type="Proteomes" id="UP000221165">
    <property type="component" value="Unassembled WGS sequence"/>
</dbReference>
<dbReference type="InterPro" id="IPR050365">
    <property type="entry name" value="TIM50"/>
</dbReference>
<dbReference type="GeneID" id="94424403"/>
<dbReference type="NCBIfam" id="TIGR02251">
    <property type="entry name" value="HIF-SF_euk"/>
    <property type="match status" value="1"/>
</dbReference>
<dbReference type="PROSITE" id="PS50969">
    <property type="entry name" value="FCP1"/>
    <property type="match status" value="1"/>
</dbReference>
<dbReference type="Pfam" id="PF03031">
    <property type="entry name" value="NIF"/>
    <property type="match status" value="1"/>
</dbReference>
<evidence type="ECO:0000256" key="2">
    <source>
        <dbReference type="SAM" id="SignalP"/>
    </source>
</evidence>
<dbReference type="InterPro" id="IPR036412">
    <property type="entry name" value="HAD-like_sf"/>
</dbReference>
<dbReference type="EMBL" id="MIGC01000390">
    <property type="protein sequence ID" value="PHJ25163.1"/>
    <property type="molecule type" value="Genomic_DNA"/>
</dbReference>
<name>A0A2C6LEI9_9APIC</name>
<organism evidence="4 5">
    <name type="scientific">Cystoisospora suis</name>
    <dbReference type="NCBI Taxonomy" id="483139"/>
    <lineage>
        <taxon>Eukaryota</taxon>
        <taxon>Sar</taxon>
        <taxon>Alveolata</taxon>
        <taxon>Apicomplexa</taxon>
        <taxon>Conoidasida</taxon>
        <taxon>Coccidia</taxon>
        <taxon>Eucoccidiorida</taxon>
        <taxon>Eimeriorina</taxon>
        <taxon>Sarcocystidae</taxon>
        <taxon>Cystoisospora</taxon>
    </lineage>
</organism>
<keyword evidence="2" id="KW-0732">Signal</keyword>
<evidence type="ECO:0000313" key="4">
    <source>
        <dbReference type="EMBL" id="PHJ25163.1"/>
    </source>
</evidence>
<dbReference type="InterPro" id="IPR011948">
    <property type="entry name" value="Dullard_phosphatase"/>
</dbReference>
<accession>A0A2C6LEI9</accession>
<dbReference type="SUPFAM" id="SSF56784">
    <property type="entry name" value="HAD-like"/>
    <property type="match status" value="1"/>
</dbReference>
<gene>
    <name evidence="4" type="ORF">CSUI_000986</name>
</gene>
<evidence type="ECO:0000313" key="5">
    <source>
        <dbReference type="Proteomes" id="UP000221165"/>
    </source>
</evidence>
<dbReference type="CDD" id="cd07521">
    <property type="entry name" value="HAD_FCP1-like"/>
    <property type="match status" value="1"/>
</dbReference>
<keyword evidence="5" id="KW-1185">Reference proteome</keyword>